<comment type="caution">
    <text evidence="6">The sequence shown here is derived from an EMBL/GenBank/DDBJ whole genome shotgun (WGS) entry which is preliminary data.</text>
</comment>
<evidence type="ECO:0000256" key="1">
    <source>
        <dbReference type="ARBA" id="ARBA00004418"/>
    </source>
</evidence>
<dbReference type="SMART" id="SM00062">
    <property type="entry name" value="PBPb"/>
    <property type="match status" value="1"/>
</dbReference>
<gene>
    <name evidence="6" type="ORF">FHP29_20620</name>
</gene>
<dbReference type="AlphaFoldDB" id="A0A5C4VM67"/>
<evidence type="ECO:0000256" key="3">
    <source>
        <dbReference type="ARBA" id="ARBA00022729"/>
    </source>
</evidence>
<evidence type="ECO:0000259" key="5">
    <source>
        <dbReference type="SMART" id="SM00062"/>
    </source>
</evidence>
<feature type="domain" description="Solute-binding protein family 3/N-terminal" evidence="5">
    <location>
        <begin position="39"/>
        <end position="268"/>
    </location>
</feature>
<evidence type="ECO:0000313" key="6">
    <source>
        <dbReference type="EMBL" id="TNM36536.1"/>
    </source>
</evidence>
<name>A0A5C4VM67_9ACTN</name>
<dbReference type="SUPFAM" id="SSF53850">
    <property type="entry name" value="Periplasmic binding protein-like II"/>
    <property type="match status" value="1"/>
</dbReference>
<dbReference type="PANTHER" id="PTHR30024:SF47">
    <property type="entry name" value="TAURINE-BINDING PERIPLASMIC PROTEIN"/>
    <property type="match status" value="1"/>
</dbReference>
<reference evidence="6 7" key="1">
    <citation type="journal article" date="2016" name="Int. J. Syst. Evol. Microbiol.">
        <title>Nocardioides albidus sp. nov., an actinobacterium isolated from garden soil.</title>
        <authorList>
            <person name="Singh H."/>
            <person name="Du J."/>
            <person name="Trinh H."/>
            <person name="Won K."/>
            <person name="Yang J.E."/>
            <person name="Yin C."/>
            <person name="Kook M."/>
            <person name="Yi T.H."/>
        </authorList>
    </citation>
    <scope>NUCLEOTIDE SEQUENCE [LARGE SCALE GENOMIC DNA]</scope>
    <source>
        <strain evidence="6 7">CCTCC AB 2015297</strain>
    </source>
</reference>
<feature type="signal peptide" evidence="4">
    <location>
        <begin position="1"/>
        <end position="25"/>
    </location>
</feature>
<dbReference type="RefSeq" id="WP_139624721.1">
    <property type="nucleotide sequence ID" value="NZ_VDMP01000027.1"/>
</dbReference>
<dbReference type="OrthoDB" id="7808807at2"/>
<dbReference type="PANTHER" id="PTHR30024">
    <property type="entry name" value="ALIPHATIC SULFONATES-BINDING PROTEIN-RELATED"/>
    <property type="match status" value="1"/>
</dbReference>
<keyword evidence="3 4" id="KW-0732">Signal</keyword>
<dbReference type="GO" id="GO:0042597">
    <property type="term" value="C:periplasmic space"/>
    <property type="evidence" value="ECO:0007669"/>
    <property type="project" value="UniProtKB-SubCell"/>
</dbReference>
<evidence type="ECO:0000256" key="2">
    <source>
        <dbReference type="ARBA" id="ARBA00010742"/>
    </source>
</evidence>
<comment type="subcellular location">
    <subcellularLocation>
        <location evidence="1">Periplasm</location>
    </subcellularLocation>
</comment>
<organism evidence="6 7">
    <name type="scientific">Nocardioides albidus</name>
    <dbReference type="NCBI Taxonomy" id="1517589"/>
    <lineage>
        <taxon>Bacteria</taxon>
        <taxon>Bacillati</taxon>
        <taxon>Actinomycetota</taxon>
        <taxon>Actinomycetes</taxon>
        <taxon>Propionibacteriales</taxon>
        <taxon>Nocardioidaceae</taxon>
        <taxon>Nocardioides</taxon>
    </lineage>
</organism>
<evidence type="ECO:0000313" key="7">
    <source>
        <dbReference type="Proteomes" id="UP000313231"/>
    </source>
</evidence>
<evidence type="ECO:0000256" key="4">
    <source>
        <dbReference type="SAM" id="SignalP"/>
    </source>
</evidence>
<protein>
    <submittedName>
        <fullName evidence="6">Transporter substrate-binding domain-containing protein</fullName>
    </submittedName>
</protein>
<comment type="similarity">
    <text evidence="2">Belongs to the bacterial solute-binding protein SsuA/TauA family.</text>
</comment>
<dbReference type="Proteomes" id="UP000313231">
    <property type="component" value="Unassembled WGS sequence"/>
</dbReference>
<sequence>MKHRRWKVAALSAVAAVVAATTLSACGSEEKAAGGGEASVTVGVLPLADYGPVYWAQDKGLFEKQGLEVKFEPLQGGPVGLQQVVAGQLDFSFSNPISSAIATSKGAPVETVSVTSGWGEGELGVFVKPDSPIQDMADLDGKTVGINTTQNVGDVLFANLAKSKGVEAEPNWVEVPFPAMIDGVKNGSVDAGYLPEPFATAARAAGLRDVASLIQADNVSLPGATFITSKTYAAKNPETVEKFAAALDEAREQIAADTAAYRAWMPDGLGLDVSASEQMNLPDFSIGLTDDGMQKVADILIELGLVKDGYAAAEYNFDAS</sequence>
<dbReference type="Pfam" id="PF09084">
    <property type="entry name" value="NMT1"/>
    <property type="match status" value="1"/>
</dbReference>
<keyword evidence="7" id="KW-1185">Reference proteome</keyword>
<dbReference type="EMBL" id="VDMP01000027">
    <property type="protein sequence ID" value="TNM36536.1"/>
    <property type="molecule type" value="Genomic_DNA"/>
</dbReference>
<dbReference type="InterPro" id="IPR015168">
    <property type="entry name" value="SsuA/THI5"/>
</dbReference>
<feature type="chain" id="PRO_5039202830" evidence="4">
    <location>
        <begin position="26"/>
        <end position="320"/>
    </location>
</feature>
<dbReference type="Gene3D" id="3.40.190.10">
    <property type="entry name" value="Periplasmic binding protein-like II"/>
    <property type="match status" value="2"/>
</dbReference>
<proteinExistence type="inferred from homology"/>
<accession>A0A5C4VM67</accession>
<dbReference type="PROSITE" id="PS51257">
    <property type="entry name" value="PROKAR_LIPOPROTEIN"/>
    <property type="match status" value="1"/>
</dbReference>
<dbReference type="InterPro" id="IPR001638">
    <property type="entry name" value="Solute-binding_3/MltF_N"/>
</dbReference>